<proteinExistence type="predicted"/>
<feature type="transmembrane region" description="Helical" evidence="10">
    <location>
        <begin position="249"/>
        <end position="272"/>
    </location>
</feature>
<evidence type="ECO:0000256" key="10">
    <source>
        <dbReference type="SAM" id="Phobius"/>
    </source>
</evidence>
<evidence type="ECO:0000256" key="9">
    <source>
        <dbReference type="ARBA" id="ARBA00031636"/>
    </source>
</evidence>
<protein>
    <recommendedName>
        <fullName evidence="9">Multidrug-efflux transporter</fullName>
    </recommendedName>
</protein>
<evidence type="ECO:0000313" key="12">
    <source>
        <dbReference type="Proteomes" id="UP000254925"/>
    </source>
</evidence>
<keyword evidence="8 10" id="KW-0472">Membrane</keyword>
<feature type="transmembrane region" description="Helical" evidence="10">
    <location>
        <begin position="58"/>
        <end position="78"/>
    </location>
</feature>
<gene>
    <name evidence="11" type="ORF">DES45_102474</name>
</gene>
<sequence length="475" mass="51846">MQRIPARIWAAEFRASLTLGWPLILTNLSQAALSATDLIIIGRLGAETLAAGSLATSLYHACMIFCMGIASATMPMIATSLGRNRHAVRDVRRTVRQGLWSVALVCLPFWAMLWNVESIYVWLGQRPDVAARSAEFMHTLQWALLPYLGYLVLRSFLAAMQRPFWTLLIAGSAILFNAIAGYGLILGNFGLPQMGLKGAGIVTTCSSLWMFIGLAIVVSTHKRFRRYHLFGRFWRPDWPRFMQLWRIGLPMALTFAFETTIFYAAVVMMGLIGPTALAAHAIAAQISMLSFMVPVGFSQVATVRVGRANGEMDPRGVMRAGWSAYALGVGFMAIMAMIMLLHPQVLVAAFLDLNDPSNAEVASLAMWFLAFAGLFQIVDGAQSIASGMLRGLQDTRVPMLFAALGYWGIGFPLGAMLAFGTDLAGAGVWIGLASGLAVVAVLMTGRWLLRDRLGLLRKHYREVRGHVPEAADALA</sequence>
<dbReference type="AlphaFoldDB" id="A0A370HS00"/>
<dbReference type="RefSeq" id="WP_114769252.1">
    <property type="nucleotide sequence ID" value="NZ_QQBB01000002.1"/>
</dbReference>
<feature type="transmembrane region" description="Helical" evidence="10">
    <location>
        <begin position="399"/>
        <end position="420"/>
    </location>
</feature>
<reference evidence="11 12" key="1">
    <citation type="submission" date="2018-07" db="EMBL/GenBank/DDBJ databases">
        <title>Genomic Encyclopedia of Type Strains, Phase IV (KMG-IV): sequencing the most valuable type-strain genomes for metagenomic binning, comparative biology and taxonomic classification.</title>
        <authorList>
            <person name="Goeker M."/>
        </authorList>
    </citation>
    <scope>NUCLEOTIDE SEQUENCE [LARGE SCALE GENOMIC DNA]</scope>
    <source>
        <strain evidence="11 12">DSM 14364</strain>
    </source>
</reference>
<dbReference type="GO" id="GO:0042910">
    <property type="term" value="F:xenobiotic transmembrane transporter activity"/>
    <property type="evidence" value="ECO:0007669"/>
    <property type="project" value="InterPro"/>
</dbReference>
<dbReference type="EMBL" id="QQBB01000002">
    <property type="protein sequence ID" value="RDI61080.1"/>
    <property type="molecule type" value="Genomic_DNA"/>
</dbReference>
<dbReference type="InterPro" id="IPR050222">
    <property type="entry name" value="MATE_MdtK"/>
</dbReference>
<dbReference type="PANTHER" id="PTHR43298">
    <property type="entry name" value="MULTIDRUG RESISTANCE PROTEIN NORM-RELATED"/>
    <property type="match status" value="1"/>
</dbReference>
<evidence type="ECO:0000256" key="1">
    <source>
        <dbReference type="ARBA" id="ARBA00004429"/>
    </source>
</evidence>
<feature type="transmembrane region" description="Helical" evidence="10">
    <location>
        <begin position="322"/>
        <end position="341"/>
    </location>
</feature>
<keyword evidence="12" id="KW-1185">Reference proteome</keyword>
<keyword evidence="4" id="KW-1003">Cell membrane</keyword>
<dbReference type="PIRSF" id="PIRSF006603">
    <property type="entry name" value="DinF"/>
    <property type="match status" value="1"/>
</dbReference>
<feature type="transmembrane region" description="Helical" evidence="10">
    <location>
        <begin position="98"/>
        <end position="116"/>
    </location>
</feature>
<keyword evidence="2" id="KW-0813">Transport</keyword>
<feature type="transmembrane region" description="Helical" evidence="10">
    <location>
        <begin position="165"/>
        <end position="186"/>
    </location>
</feature>
<dbReference type="CDD" id="cd13131">
    <property type="entry name" value="MATE_NorM_like"/>
    <property type="match status" value="1"/>
</dbReference>
<feature type="transmembrane region" description="Helical" evidence="10">
    <location>
        <begin position="361"/>
        <end position="378"/>
    </location>
</feature>
<comment type="subcellular location">
    <subcellularLocation>
        <location evidence="1">Cell inner membrane</location>
        <topology evidence="1">Multi-pass membrane protein</topology>
    </subcellularLocation>
</comment>
<dbReference type="NCBIfam" id="TIGR00797">
    <property type="entry name" value="matE"/>
    <property type="match status" value="1"/>
</dbReference>
<dbReference type="Pfam" id="PF01554">
    <property type="entry name" value="MatE"/>
    <property type="match status" value="2"/>
</dbReference>
<dbReference type="InterPro" id="IPR048279">
    <property type="entry name" value="MdtK-like"/>
</dbReference>
<evidence type="ECO:0000313" key="11">
    <source>
        <dbReference type="EMBL" id="RDI61080.1"/>
    </source>
</evidence>
<dbReference type="Proteomes" id="UP000254925">
    <property type="component" value="Unassembled WGS sequence"/>
</dbReference>
<feature type="transmembrane region" description="Helical" evidence="10">
    <location>
        <begin position="198"/>
        <end position="218"/>
    </location>
</feature>
<accession>A0A370HS00</accession>
<evidence type="ECO:0000256" key="6">
    <source>
        <dbReference type="ARBA" id="ARBA00022989"/>
    </source>
</evidence>
<name>A0A370HS00_9HYPH</name>
<feature type="transmembrane region" description="Helical" evidence="10">
    <location>
        <begin position="278"/>
        <end position="301"/>
    </location>
</feature>
<feature type="transmembrane region" description="Helical" evidence="10">
    <location>
        <begin position="426"/>
        <end position="449"/>
    </location>
</feature>
<dbReference type="GO" id="GO:0015297">
    <property type="term" value="F:antiporter activity"/>
    <property type="evidence" value="ECO:0007669"/>
    <property type="project" value="UniProtKB-KW"/>
</dbReference>
<evidence type="ECO:0000256" key="3">
    <source>
        <dbReference type="ARBA" id="ARBA00022449"/>
    </source>
</evidence>
<keyword evidence="3" id="KW-0050">Antiport</keyword>
<evidence type="ECO:0000256" key="8">
    <source>
        <dbReference type="ARBA" id="ARBA00023136"/>
    </source>
</evidence>
<evidence type="ECO:0000256" key="2">
    <source>
        <dbReference type="ARBA" id="ARBA00022448"/>
    </source>
</evidence>
<keyword evidence="7" id="KW-0406">Ion transport</keyword>
<evidence type="ECO:0000256" key="5">
    <source>
        <dbReference type="ARBA" id="ARBA00022692"/>
    </source>
</evidence>
<keyword evidence="5 10" id="KW-0812">Transmembrane</keyword>
<evidence type="ECO:0000256" key="7">
    <source>
        <dbReference type="ARBA" id="ARBA00023065"/>
    </source>
</evidence>
<dbReference type="OrthoDB" id="9780160at2"/>
<dbReference type="InterPro" id="IPR002528">
    <property type="entry name" value="MATE_fam"/>
</dbReference>
<dbReference type="GO" id="GO:0006811">
    <property type="term" value="P:monoatomic ion transport"/>
    <property type="evidence" value="ECO:0007669"/>
    <property type="project" value="UniProtKB-KW"/>
</dbReference>
<dbReference type="GO" id="GO:0005886">
    <property type="term" value="C:plasma membrane"/>
    <property type="evidence" value="ECO:0007669"/>
    <property type="project" value="UniProtKB-SubCell"/>
</dbReference>
<organism evidence="11 12">
    <name type="scientific">Microvirga subterranea</name>
    <dbReference type="NCBI Taxonomy" id="186651"/>
    <lineage>
        <taxon>Bacteria</taxon>
        <taxon>Pseudomonadati</taxon>
        <taxon>Pseudomonadota</taxon>
        <taxon>Alphaproteobacteria</taxon>
        <taxon>Hyphomicrobiales</taxon>
        <taxon>Methylobacteriaceae</taxon>
        <taxon>Microvirga</taxon>
    </lineage>
</organism>
<evidence type="ECO:0000256" key="4">
    <source>
        <dbReference type="ARBA" id="ARBA00022475"/>
    </source>
</evidence>
<comment type="caution">
    <text evidence="11">The sequence shown here is derived from an EMBL/GenBank/DDBJ whole genome shotgun (WGS) entry which is preliminary data.</text>
</comment>
<dbReference type="PANTHER" id="PTHR43298:SF2">
    <property type="entry name" value="FMN_FAD EXPORTER YEEO-RELATED"/>
    <property type="match status" value="1"/>
</dbReference>
<keyword evidence="6 10" id="KW-1133">Transmembrane helix</keyword>
<feature type="transmembrane region" description="Helical" evidence="10">
    <location>
        <begin position="136"/>
        <end position="153"/>
    </location>
</feature>